<protein>
    <recommendedName>
        <fullName evidence="11">Carbamoyl phosphate synthase small chain</fullName>
        <ecNumber evidence="11">6.3.5.5</ecNumber>
    </recommendedName>
    <alternativeName>
        <fullName evidence="11">Carbamoyl phosphate synthetase glutamine chain</fullName>
    </alternativeName>
</protein>
<comment type="subunit">
    <text evidence="11">Composed of two chains; the small (or glutamine) chain promotes the hydrolysis of glutamine to ammonia, which is used by the large (or ammonia) chain to synthesize carbamoyl phosphate. Tetramer of heterodimers (alpha,beta)4.</text>
</comment>
<dbReference type="UniPathway" id="UPA00068">
    <property type="reaction ID" value="UER00171"/>
</dbReference>
<keyword evidence="4 11" id="KW-0436">Ligase</keyword>
<dbReference type="InterPro" id="IPR006274">
    <property type="entry name" value="CarbamoylP_synth_ssu"/>
</dbReference>
<keyword evidence="6 11" id="KW-0067">ATP-binding</keyword>
<dbReference type="EMBL" id="CZBX01000005">
    <property type="protein sequence ID" value="CUQ86568.1"/>
    <property type="molecule type" value="Genomic_DNA"/>
</dbReference>
<dbReference type="InterPro" id="IPR029062">
    <property type="entry name" value="Class_I_gatase-like"/>
</dbReference>
<evidence type="ECO:0000256" key="6">
    <source>
        <dbReference type="ARBA" id="ARBA00022840"/>
    </source>
</evidence>
<dbReference type="NCBIfam" id="TIGR01368">
    <property type="entry name" value="CPSaseIIsmall"/>
    <property type="match status" value="1"/>
</dbReference>
<dbReference type="GO" id="GO:0006541">
    <property type="term" value="P:glutamine metabolic process"/>
    <property type="evidence" value="ECO:0007669"/>
    <property type="project" value="InterPro"/>
</dbReference>
<dbReference type="Gene3D" id="3.40.50.880">
    <property type="match status" value="1"/>
</dbReference>
<dbReference type="NCBIfam" id="NF009475">
    <property type="entry name" value="PRK12838.1"/>
    <property type="match status" value="1"/>
</dbReference>
<comment type="similarity">
    <text evidence="3 11">Belongs to the CarA family.</text>
</comment>
<feature type="region of interest" description="CPSase" evidence="11">
    <location>
        <begin position="1"/>
        <end position="187"/>
    </location>
</feature>
<feature type="active site" evidence="11">
    <location>
        <position position="351"/>
    </location>
</feature>
<keyword evidence="11" id="KW-0028">Amino-acid biosynthesis</keyword>
<comment type="catalytic activity">
    <reaction evidence="10 11">
        <text>L-glutamine + H2O = L-glutamate + NH4(+)</text>
        <dbReference type="Rhea" id="RHEA:15889"/>
        <dbReference type="ChEBI" id="CHEBI:15377"/>
        <dbReference type="ChEBI" id="CHEBI:28938"/>
        <dbReference type="ChEBI" id="CHEBI:29985"/>
        <dbReference type="ChEBI" id="CHEBI:58359"/>
    </reaction>
</comment>
<feature type="binding site" evidence="11">
    <location>
        <position position="265"/>
    </location>
    <ligand>
        <name>L-glutamine</name>
        <dbReference type="ChEBI" id="CHEBI:58359"/>
    </ligand>
</feature>
<dbReference type="InterPro" id="IPR035686">
    <property type="entry name" value="CPSase_GATase1"/>
</dbReference>
<dbReference type="GO" id="GO:0006207">
    <property type="term" value="P:'de novo' pyrimidine nucleobase biosynthetic process"/>
    <property type="evidence" value="ECO:0007669"/>
    <property type="project" value="InterPro"/>
</dbReference>
<dbReference type="InterPro" id="IPR050472">
    <property type="entry name" value="Anth_synth/Amidotransfase"/>
</dbReference>
<feature type="active site" evidence="11">
    <location>
        <position position="349"/>
    </location>
</feature>
<dbReference type="Gene3D" id="3.50.30.20">
    <property type="entry name" value="Carbamoyl-phosphate synthase small subunit, N-terminal domain"/>
    <property type="match status" value="1"/>
</dbReference>
<comment type="catalytic activity">
    <reaction evidence="9 11">
        <text>hydrogencarbonate + L-glutamine + 2 ATP + H2O = carbamoyl phosphate + L-glutamate + 2 ADP + phosphate + 2 H(+)</text>
        <dbReference type="Rhea" id="RHEA:18633"/>
        <dbReference type="ChEBI" id="CHEBI:15377"/>
        <dbReference type="ChEBI" id="CHEBI:15378"/>
        <dbReference type="ChEBI" id="CHEBI:17544"/>
        <dbReference type="ChEBI" id="CHEBI:29985"/>
        <dbReference type="ChEBI" id="CHEBI:30616"/>
        <dbReference type="ChEBI" id="CHEBI:43474"/>
        <dbReference type="ChEBI" id="CHEBI:58228"/>
        <dbReference type="ChEBI" id="CHEBI:58359"/>
        <dbReference type="ChEBI" id="CHEBI:456216"/>
        <dbReference type="EC" id="6.3.5.5"/>
    </reaction>
</comment>
<evidence type="ECO:0000256" key="7">
    <source>
        <dbReference type="ARBA" id="ARBA00022962"/>
    </source>
</evidence>
<evidence type="ECO:0000256" key="1">
    <source>
        <dbReference type="ARBA" id="ARBA00004812"/>
    </source>
</evidence>
<comment type="pathway">
    <text evidence="2 11">Amino-acid biosynthesis; L-arginine biosynthesis; carbamoyl phosphate from bicarbonate: step 1/1.</text>
</comment>
<dbReference type="Pfam" id="PF00988">
    <property type="entry name" value="CPSase_sm_chain"/>
    <property type="match status" value="1"/>
</dbReference>
<evidence type="ECO:0000259" key="12">
    <source>
        <dbReference type="SMART" id="SM01097"/>
    </source>
</evidence>
<comment type="function">
    <text evidence="11">Small subunit of the glutamine-dependent carbamoyl phosphate synthetase (CPSase). CPSase catalyzes the formation of carbamoyl phosphate from the ammonia moiety of glutamine, carbonate, and phosphate donated by ATP, constituting the first step of 2 biosynthetic pathways, one leading to arginine and/or urea and the other to pyrimidine nucleotides. The small subunit (glutamine amidotransferase) binds and cleaves glutamine to supply the large subunit with the substrate ammonia.</text>
</comment>
<dbReference type="PRINTS" id="PR00096">
    <property type="entry name" value="GATASE"/>
</dbReference>
<dbReference type="UniPathway" id="UPA00070">
    <property type="reaction ID" value="UER00115"/>
</dbReference>
<feature type="active site" description="Nucleophile" evidence="11">
    <location>
        <position position="264"/>
    </location>
</feature>
<feature type="binding site" evidence="11">
    <location>
        <position position="238"/>
    </location>
    <ligand>
        <name>L-glutamine</name>
        <dbReference type="ChEBI" id="CHEBI:58359"/>
    </ligand>
</feature>
<dbReference type="Pfam" id="PF00117">
    <property type="entry name" value="GATase"/>
    <property type="match status" value="1"/>
</dbReference>
<evidence type="ECO:0000256" key="8">
    <source>
        <dbReference type="ARBA" id="ARBA00022975"/>
    </source>
</evidence>
<evidence type="ECO:0000256" key="5">
    <source>
        <dbReference type="ARBA" id="ARBA00022741"/>
    </source>
</evidence>
<dbReference type="PRINTS" id="PR00099">
    <property type="entry name" value="CPSGATASE"/>
</dbReference>
<dbReference type="GO" id="GO:0004359">
    <property type="term" value="F:glutaminase activity"/>
    <property type="evidence" value="ECO:0007669"/>
    <property type="project" value="RHEA"/>
</dbReference>
<keyword evidence="11" id="KW-0055">Arginine biosynthesis</keyword>
<keyword evidence="7 11" id="KW-0315">Glutamine amidotransferase</keyword>
<evidence type="ECO:0000256" key="11">
    <source>
        <dbReference type="HAMAP-Rule" id="MF_01209"/>
    </source>
</evidence>
<dbReference type="GO" id="GO:0005524">
    <property type="term" value="F:ATP binding"/>
    <property type="evidence" value="ECO:0007669"/>
    <property type="project" value="UniProtKB-UniRule"/>
</dbReference>
<dbReference type="AlphaFoldDB" id="A0A174ZQ92"/>
<dbReference type="PANTHER" id="PTHR43418">
    <property type="entry name" value="MULTIFUNCTIONAL TRYPTOPHAN BIOSYNTHESIS PROTEIN-RELATED"/>
    <property type="match status" value="1"/>
</dbReference>
<dbReference type="GO" id="GO:0004088">
    <property type="term" value="F:carbamoyl-phosphate synthase (glutamine-hydrolyzing) activity"/>
    <property type="evidence" value="ECO:0007669"/>
    <property type="project" value="UniProtKB-UniRule"/>
</dbReference>
<keyword evidence="5 11" id="KW-0547">Nucleotide-binding</keyword>
<feature type="domain" description="Carbamoyl-phosphate synthase small subunit N-terminal" evidence="12">
    <location>
        <begin position="19"/>
        <end position="148"/>
    </location>
</feature>
<comment type="pathway">
    <text evidence="1 11">Pyrimidine metabolism; UMP biosynthesis via de novo pathway; (S)-dihydroorotate from bicarbonate: step 1/3.</text>
</comment>
<dbReference type="InterPro" id="IPR002474">
    <property type="entry name" value="CarbamoylP_synth_ssu_N"/>
</dbReference>
<dbReference type="SUPFAM" id="SSF52021">
    <property type="entry name" value="Carbamoyl phosphate synthetase, small subunit N-terminal domain"/>
    <property type="match status" value="1"/>
</dbReference>
<feature type="binding site" evidence="11">
    <location>
        <position position="236"/>
    </location>
    <ligand>
        <name>L-glutamine</name>
        <dbReference type="ChEBI" id="CHEBI:58359"/>
    </ligand>
</feature>
<feature type="binding site" evidence="11">
    <location>
        <position position="308"/>
    </location>
    <ligand>
        <name>L-glutamine</name>
        <dbReference type="ChEBI" id="CHEBI:58359"/>
    </ligand>
</feature>
<evidence type="ECO:0000256" key="4">
    <source>
        <dbReference type="ARBA" id="ARBA00022598"/>
    </source>
</evidence>
<evidence type="ECO:0000313" key="13">
    <source>
        <dbReference type="EMBL" id="CUQ86568.1"/>
    </source>
</evidence>
<proteinExistence type="inferred from homology"/>
<dbReference type="GO" id="GO:0006526">
    <property type="term" value="P:L-arginine biosynthetic process"/>
    <property type="evidence" value="ECO:0007669"/>
    <property type="project" value="UniProtKB-UniRule"/>
</dbReference>
<dbReference type="InterPro" id="IPR017926">
    <property type="entry name" value="GATASE"/>
</dbReference>
<dbReference type="HAMAP" id="MF_01209">
    <property type="entry name" value="CPSase_S_chain"/>
    <property type="match status" value="1"/>
</dbReference>
<dbReference type="SUPFAM" id="SSF52317">
    <property type="entry name" value="Class I glutamine amidotransferase-like"/>
    <property type="match status" value="1"/>
</dbReference>
<dbReference type="PANTHER" id="PTHR43418:SF7">
    <property type="entry name" value="CARBAMOYL-PHOSPHATE SYNTHASE SMALL CHAIN"/>
    <property type="match status" value="1"/>
</dbReference>
<evidence type="ECO:0000256" key="3">
    <source>
        <dbReference type="ARBA" id="ARBA00007800"/>
    </source>
</evidence>
<evidence type="ECO:0000313" key="14">
    <source>
        <dbReference type="Proteomes" id="UP000078383"/>
    </source>
</evidence>
<feature type="binding site" evidence="11">
    <location>
        <position position="309"/>
    </location>
    <ligand>
        <name>L-glutamine</name>
        <dbReference type="ChEBI" id="CHEBI:58359"/>
    </ligand>
</feature>
<keyword evidence="8 11" id="KW-0665">Pyrimidine biosynthesis</keyword>
<evidence type="ECO:0000256" key="9">
    <source>
        <dbReference type="ARBA" id="ARBA00048816"/>
    </source>
</evidence>
<gene>
    <name evidence="11 13" type="primary">carA</name>
    <name evidence="13" type="ORF">ERS852502_01381</name>
</gene>
<reference evidence="13 14" key="1">
    <citation type="submission" date="2015-09" db="EMBL/GenBank/DDBJ databases">
        <authorList>
            <consortium name="Pathogen Informatics"/>
        </authorList>
    </citation>
    <scope>NUCLEOTIDE SEQUENCE [LARGE SCALE GENOMIC DNA]</scope>
    <source>
        <strain evidence="13 14">2789STDY5834889</strain>
    </source>
</reference>
<dbReference type="EC" id="6.3.5.5" evidence="11"/>
<evidence type="ECO:0000256" key="2">
    <source>
        <dbReference type="ARBA" id="ARBA00005077"/>
    </source>
</evidence>
<dbReference type="FunFam" id="3.50.30.20:FF:000001">
    <property type="entry name" value="Carbamoyl-phosphate synthase small chain"/>
    <property type="match status" value="1"/>
</dbReference>
<dbReference type="SMART" id="SM01097">
    <property type="entry name" value="CPSase_sm_chain"/>
    <property type="match status" value="1"/>
</dbReference>
<dbReference type="InterPro" id="IPR036480">
    <property type="entry name" value="CarbP_synth_ssu_N_sf"/>
</dbReference>
<accession>A0A174ZQ92</accession>
<feature type="binding site" evidence="11">
    <location>
        <position position="306"/>
    </location>
    <ligand>
        <name>L-glutamine</name>
        <dbReference type="ChEBI" id="CHEBI:58359"/>
    </ligand>
</feature>
<dbReference type="PRINTS" id="PR00097">
    <property type="entry name" value="ANTSNTHASEII"/>
</dbReference>
<sequence>MSAFLLRKNIFTKGKGEQMKAFLILEDGTVFTGTSIGSTRDMISEIVFNTSMTGYLEVLTDPSYAGQAVVMTYPLIGNYGITPDMESLKAWPDGYIVRELSRMPSNFRCEGTIQDFLKKYDIPGIAGVDTRALTKILREKGTMNGMITTNENYDLDEVISKLKNYKVEGVVSKVTCAEKYVLEGTGKKVALLDLGAKKNIAKSLNDRGCEVTVYPADTTAEEIIASNPDGIMLSNGPGDPAECTSIIKEIKKLYETDIPIFAICLGHQLMALATGGTTYKLKYGHRGGNHPVKDLQTGRVYISSQNHGYVVDEDKIDPNVAVPAFKNVNDGTNEGLAYVGKNIFTVQFHPEACPGPQDSGYLFDRFLEMMGGEK</sequence>
<feature type="binding site" evidence="11">
    <location>
        <position position="63"/>
    </location>
    <ligand>
        <name>L-glutamine</name>
        <dbReference type="ChEBI" id="CHEBI:58359"/>
    </ligand>
</feature>
<dbReference type="PROSITE" id="PS51273">
    <property type="entry name" value="GATASE_TYPE_1"/>
    <property type="match status" value="1"/>
</dbReference>
<dbReference type="CDD" id="cd01744">
    <property type="entry name" value="GATase1_CPSase"/>
    <property type="match status" value="1"/>
</dbReference>
<feature type="binding site" evidence="11">
    <location>
        <position position="268"/>
    </location>
    <ligand>
        <name>L-glutamine</name>
        <dbReference type="ChEBI" id="CHEBI:58359"/>
    </ligand>
</feature>
<dbReference type="Proteomes" id="UP000078383">
    <property type="component" value="Unassembled WGS sequence"/>
</dbReference>
<evidence type="ECO:0000256" key="10">
    <source>
        <dbReference type="ARBA" id="ARBA00049285"/>
    </source>
</evidence>
<organism evidence="13 14">
    <name type="scientific">[Ruminococcus] torques</name>
    <dbReference type="NCBI Taxonomy" id="33039"/>
    <lineage>
        <taxon>Bacteria</taxon>
        <taxon>Bacillati</taxon>
        <taxon>Bacillota</taxon>
        <taxon>Clostridia</taxon>
        <taxon>Lachnospirales</taxon>
        <taxon>Lachnospiraceae</taxon>
        <taxon>Mediterraneibacter</taxon>
    </lineage>
</organism>
<dbReference type="GO" id="GO:0044205">
    <property type="term" value="P:'de novo' UMP biosynthetic process"/>
    <property type="evidence" value="ECO:0007669"/>
    <property type="project" value="UniProtKB-UniRule"/>
</dbReference>
<name>A0A174ZQ92_9FIRM</name>